<evidence type="ECO:0000313" key="9">
    <source>
        <dbReference type="EMBL" id="KAB8138604.1"/>
    </source>
</evidence>
<feature type="signal peptide" evidence="7">
    <location>
        <begin position="1"/>
        <end position="24"/>
    </location>
</feature>
<evidence type="ECO:0000313" key="10">
    <source>
        <dbReference type="Proteomes" id="UP000480246"/>
    </source>
</evidence>
<dbReference type="PROSITE" id="PS51257">
    <property type="entry name" value="PROKAR_LIPOPROTEIN"/>
    <property type="match status" value="1"/>
</dbReference>
<dbReference type="EMBL" id="WEID01000015">
    <property type="protein sequence ID" value="KAB8138604.1"/>
    <property type="molecule type" value="Genomic_DNA"/>
</dbReference>
<dbReference type="RefSeq" id="WP_153401535.1">
    <property type="nucleotide sequence ID" value="NZ_ML762425.1"/>
</dbReference>
<keyword evidence="3" id="KW-1003">Cell membrane</keyword>
<dbReference type="InterPro" id="IPR003760">
    <property type="entry name" value="PnrA-like"/>
</dbReference>
<comment type="similarity">
    <text evidence="2">Belongs to the BMP lipoprotein family.</text>
</comment>
<proteinExistence type="inferred from homology"/>
<dbReference type="InterPro" id="IPR028082">
    <property type="entry name" value="Peripla_BP_I"/>
</dbReference>
<protein>
    <submittedName>
        <fullName evidence="9">BMP family ABC transporter substrate-binding protein</fullName>
    </submittedName>
</protein>
<keyword evidence="4 7" id="KW-0732">Signal</keyword>
<dbReference type="Gene3D" id="3.40.50.2300">
    <property type="match status" value="2"/>
</dbReference>
<keyword evidence="6" id="KW-0449">Lipoprotein</keyword>
<evidence type="ECO:0000256" key="5">
    <source>
        <dbReference type="ARBA" id="ARBA00023136"/>
    </source>
</evidence>
<comment type="subcellular location">
    <subcellularLocation>
        <location evidence="1">Cell membrane</location>
        <topology evidence="1">Lipid-anchor</topology>
    </subcellularLocation>
</comment>
<evidence type="ECO:0000256" key="1">
    <source>
        <dbReference type="ARBA" id="ARBA00004193"/>
    </source>
</evidence>
<gene>
    <name evidence="9" type="ORF">F9U64_03035</name>
</gene>
<dbReference type="InterPro" id="IPR050957">
    <property type="entry name" value="BMP_lipoprotein"/>
</dbReference>
<evidence type="ECO:0000256" key="7">
    <source>
        <dbReference type="SAM" id="SignalP"/>
    </source>
</evidence>
<dbReference type="AlphaFoldDB" id="A0A7C8GV81"/>
<evidence type="ECO:0000259" key="8">
    <source>
        <dbReference type="Pfam" id="PF02608"/>
    </source>
</evidence>
<dbReference type="Proteomes" id="UP000480246">
    <property type="component" value="Unassembled WGS sequence"/>
</dbReference>
<keyword evidence="5" id="KW-0472">Membrane</keyword>
<reference evidence="9 10" key="1">
    <citation type="submission" date="2019-10" db="EMBL/GenBank/DDBJ databases">
        <title>Gracilibacillus sp. nov. isolated from rice seeds.</title>
        <authorList>
            <person name="He S."/>
        </authorList>
    </citation>
    <scope>NUCLEOTIDE SEQUENCE [LARGE SCALE GENOMIC DNA]</scope>
    <source>
        <strain evidence="9 10">TD8</strain>
    </source>
</reference>
<organism evidence="9 10">
    <name type="scientific">Gracilibacillus oryzae</name>
    <dbReference type="NCBI Taxonomy" id="1672701"/>
    <lineage>
        <taxon>Bacteria</taxon>
        <taxon>Bacillati</taxon>
        <taxon>Bacillota</taxon>
        <taxon>Bacilli</taxon>
        <taxon>Bacillales</taxon>
        <taxon>Bacillaceae</taxon>
        <taxon>Gracilibacillus</taxon>
    </lineage>
</organism>
<sequence>MKRWTIYLLMLCVVAITGCSHHQAAAESKIKIGIMLSESGLGDQSFNDSAFYGLEKARDELGILFDYKELADTGDYKTGFEELIAQGYDLIIGHGPLAEEDLRIVAEEYPEQQFAIVDSNIDLPNVLNINFKEQEASFLAGALAGMKTNTDIVGFIGGETSPVTQQLFSGFRQGVAATNPEAEVLERSAGTSSDEDLGAKLAFELVVEGADYIFPPAGTTGKGVIQRAQESGGYTFGLNSDQFYLGEETVVSSAMKKIDVALFSIAKDLVDNGELTIDELELGLKENGVGLAPIRVIAMTKTEEERLNELKNNIINESILVNE</sequence>
<feature type="domain" description="ABC transporter substrate-binding protein PnrA-like" evidence="8">
    <location>
        <begin position="34"/>
        <end position="321"/>
    </location>
</feature>
<name>A0A7C8GV81_9BACI</name>
<evidence type="ECO:0000256" key="3">
    <source>
        <dbReference type="ARBA" id="ARBA00022475"/>
    </source>
</evidence>
<evidence type="ECO:0000256" key="6">
    <source>
        <dbReference type="ARBA" id="ARBA00023288"/>
    </source>
</evidence>
<accession>A0A7C8GV81</accession>
<dbReference type="CDD" id="cd06354">
    <property type="entry name" value="PBP1_PrnA-like"/>
    <property type="match status" value="1"/>
</dbReference>
<comment type="caution">
    <text evidence="9">The sequence shown here is derived from an EMBL/GenBank/DDBJ whole genome shotgun (WGS) entry which is preliminary data.</text>
</comment>
<dbReference type="PANTHER" id="PTHR34296:SF2">
    <property type="entry name" value="ABC TRANSPORTER GUANOSINE-BINDING PROTEIN NUPN"/>
    <property type="match status" value="1"/>
</dbReference>
<dbReference type="SUPFAM" id="SSF53822">
    <property type="entry name" value="Periplasmic binding protein-like I"/>
    <property type="match status" value="1"/>
</dbReference>
<dbReference type="Pfam" id="PF02608">
    <property type="entry name" value="Bmp"/>
    <property type="match status" value="1"/>
</dbReference>
<feature type="chain" id="PRO_5039065262" evidence="7">
    <location>
        <begin position="25"/>
        <end position="323"/>
    </location>
</feature>
<dbReference type="PANTHER" id="PTHR34296">
    <property type="entry name" value="TRANSCRIPTIONAL ACTIVATOR PROTEIN MED"/>
    <property type="match status" value="1"/>
</dbReference>
<evidence type="ECO:0000256" key="2">
    <source>
        <dbReference type="ARBA" id="ARBA00008610"/>
    </source>
</evidence>
<keyword evidence="10" id="KW-1185">Reference proteome</keyword>
<dbReference type="OrthoDB" id="9784230at2"/>
<evidence type="ECO:0000256" key="4">
    <source>
        <dbReference type="ARBA" id="ARBA00022729"/>
    </source>
</evidence>
<dbReference type="GO" id="GO:0005886">
    <property type="term" value="C:plasma membrane"/>
    <property type="evidence" value="ECO:0007669"/>
    <property type="project" value="UniProtKB-SubCell"/>
</dbReference>